<feature type="chain" id="PRO_5017757253" description="Peptidase S1" evidence="1">
    <location>
        <begin position="25"/>
        <end position="157"/>
    </location>
</feature>
<proteinExistence type="predicted"/>
<keyword evidence="1" id="KW-0732">Signal</keyword>
<accession>A0A3D9FEH4</accession>
<gene>
    <name evidence="2" type="ORF">DFR46_0971</name>
</gene>
<dbReference type="Proteomes" id="UP000256310">
    <property type="component" value="Unassembled WGS sequence"/>
</dbReference>
<comment type="caution">
    <text evidence="2">The sequence shown here is derived from an EMBL/GenBank/DDBJ whole genome shotgun (WGS) entry which is preliminary data.</text>
</comment>
<name>A0A3D9FEH4_9SPHN</name>
<dbReference type="OrthoDB" id="5973611at2"/>
<evidence type="ECO:0000256" key="1">
    <source>
        <dbReference type="SAM" id="SignalP"/>
    </source>
</evidence>
<keyword evidence="3" id="KW-1185">Reference proteome</keyword>
<evidence type="ECO:0008006" key="4">
    <source>
        <dbReference type="Google" id="ProtNLM"/>
    </source>
</evidence>
<evidence type="ECO:0000313" key="2">
    <source>
        <dbReference type="EMBL" id="RED15962.1"/>
    </source>
</evidence>
<dbReference type="RefSeq" id="WP_116235419.1">
    <property type="nucleotide sequence ID" value="NZ_QRDP01000004.1"/>
</dbReference>
<sequence length="157" mass="16827">MLVKNLAAALALSVTAVSVGPATAQNINADPNYETVQLSTGFTPDPHYIRLQSGGSIDAQTISNSCRGFISDAPDVRLHFEAGQLPLLISALSDSDTTLVINAPNGRWYCDDDSGDGLNPSVRFDPAMSGRYEIWVGTYGGRSLEETRLSISELYSQ</sequence>
<organism evidence="2 3">
    <name type="scientific">Parasphingopyxis lamellibrachiae</name>
    <dbReference type="NCBI Taxonomy" id="680125"/>
    <lineage>
        <taxon>Bacteria</taxon>
        <taxon>Pseudomonadati</taxon>
        <taxon>Pseudomonadota</taxon>
        <taxon>Alphaproteobacteria</taxon>
        <taxon>Sphingomonadales</taxon>
        <taxon>Sphingomonadaceae</taxon>
        <taxon>Parasphingopyxis</taxon>
    </lineage>
</organism>
<evidence type="ECO:0000313" key="3">
    <source>
        <dbReference type="Proteomes" id="UP000256310"/>
    </source>
</evidence>
<protein>
    <recommendedName>
        <fullName evidence="4">Peptidase S1</fullName>
    </recommendedName>
</protein>
<dbReference type="AlphaFoldDB" id="A0A3D9FEH4"/>
<dbReference type="EMBL" id="QRDP01000004">
    <property type="protein sequence ID" value="RED15962.1"/>
    <property type="molecule type" value="Genomic_DNA"/>
</dbReference>
<reference evidence="2 3" key="1">
    <citation type="submission" date="2018-07" db="EMBL/GenBank/DDBJ databases">
        <title>Genomic Encyclopedia of Type Strains, Phase IV (KMG-IV): sequencing the most valuable type-strain genomes for metagenomic binning, comparative biology and taxonomic classification.</title>
        <authorList>
            <person name="Goeker M."/>
        </authorList>
    </citation>
    <scope>NUCLEOTIDE SEQUENCE [LARGE SCALE GENOMIC DNA]</scope>
    <source>
        <strain evidence="2 3">DSM 26725</strain>
    </source>
</reference>
<feature type="signal peptide" evidence="1">
    <location>
        <begin position="1"/>
        <end position="24"/>
    </location>
</feature>